<accession>A0A3S3STN1</accession>
<reference evidence="3 4" key="1">
    <citation type="submission" date="2017-01" db="EMBL/GenBank/DDBJ databases">
        <title>The cable genome- insights into the physiology and evolution of filamentous bacteria capable of sulfide oxidation via long distance electron transfer.</title>
        <authorList>
            <person name="Schreiber L."/>
            <person name="Bjerg J.T."/>
            <person name="Boggild A."/>
            <person name="Van De Vossenberg J."/>
            <person name="Meysman F."/>
            <person name="Nielsen L.P."/>
            <person name="Schramm A."/>
            <person name="Kjeldsen K.U."/>
        </authorList>
    </citation>
    <scope>NUCLEOTIDE SEQUENCE [LARGE SCALE GENOMIC DNA]</scope>
    <source>
        <strain evidence="3">A1</strain>
    </source>
</reference>
<feature type="transmembrane region" description="Helical" evidence="1">
    <location>
        <begin position="301"/>
        <end position="323"/>
    </location>
</feature>
<sequence length="333" mass="37926">MASLSVIVPAWNAENSLALCLQSLMGQTLSRDSYEVIVVDDGSTDQTAEIARRFSVVYHYQENQGPAAARNAGVFLAKGDLIFFTDADCVPDPNWLEEMAAPFARPEVTAVKGVYRTEQRDIIARFAQVEFEERFSMLKQRASIDMVDTYSAGFRKEIFLALGGFDTRFPKADNEDTEFSYRMAAQAYMMVFAPRAVVRHLNHPDSVLRYFRLKFGRGFWRLMVYRMHPERMVKDSYTPQTLKLQIIVLFLGLIGLFVLFASLFLGTILLVGSFLFFLALIFPFFRIAYRHDRSVAFLSPLLLALRAVAIGSGVAWGAIQLWLERDVFESRKK</sequence>
<dbReference type="AlphaFoldDB" id="A0A3S3STN1"/>
<keyword evidence="3" id="KW-0808">Transferase</keyword>
<organism evidence="3 4">
    <name type="scientific">Candidatus Electrothrix communis</name>
    <dbReference type="NCBI Taxonomy" id="1859133"/>
    <lineage>
        <taxon>Bacteria</taxon>
        <taxon>Pseudomonadati</taxon>
        <taxon>Thermodesulfobacteriota</taxon>
        <taxon>Desulfobulbia</taxon>
        <taxon>Desulfobulbales</taxon>
        <taxon>Desulfobulbaceae</taxon>
        <taxon>Candidatus Electrothrix</taxon>
    </lineage>
</organism>
<dbReference type="Proteomes" id="UP000288086">
    <property type="component" value="Unassembled WGS sequence"/>
</dbReference>
<dbReference type="PANTHER" id="PTHR43685:SF3">
    <property type="entry name" value="SLR2126 PROTEIN"/>
    <property type="match status" value="1"/>
</dbReference>
<feature type="domain" description="Glycosyltransferase 2-like" evidence="2">
    <location>
        <begin position="5"/>
        <end position="159"/>
    </location>
</feature>
<dbReference type="PANTHER" id="PTHR43685">
    <property type="entry name" value="GLYCOSYLTRANSFERASE"/>
    <property type="match status" value="1"/>
</dbReference>
<evidence type="ECO:0000256" key="1">
    <source>
        <dbReference type="SAM" id="Phobius"/>
    </source>
</evidence>
<name>A0A3S3STN1_9BACT</name>
<dbReference type="SUPFAM" id="SSF53448">
    <property type="entry name" value="Nucleotide-diphospho-sugar transferases"/>
    <property type="match status" value="1"/>
</dbReference>
<dbReference type="Gene3D" id="3.90.550.10">
    <property type="entry name" value="Spore Coat Polysaccharide Biosynthesis Protein SpsA, Chain A"/>
    <property type="match status" value="1"/>
</dbReference>
<comment type="caution">
    <text evidence="3">The sequence shown here is derived from an EMBL/GenBank/DDBJ whole genome shotgun (WGS) entry which is preliminary data.</text>
</comment>
<feature type="transmembrane region" description="Helical" evidence="1">
    <location>
        <begin position="241"/>
        <end position="262"/>
    </location>
</feature>
<keyword evidence="4" id="KW-1185">Reference proteome</keyword>
<evidence type="ECO:0000313" key="4">
    <source>
        <dbReference type="Proteomes" id="UP000288086"/>
    </source>
</evidence>
<evidence type="ECO:0000259" key="2">
    <source>
        <dbReference type="Pfam" id="PF00535"/>
    </source>
</evidence>
<evidence type="ECO:0000313" key="3">
    <source>
        <dbReference type="EMBL" id="RWX49691.1"/>
    </source>
</evidence>
<dbReference type="GO" id="GO:0016740">
    <property type="term" value="F:transferase activity"/>
    <property type="evidence" value="ECO:0007669"/>
    <property type="project" value="UniProtKB-KW"/>
</dbReference>
<keyword evidence="1" id="KW-0812">Transmembrane</keyword>
<protein>
    <submittedName>
        <fullName evidence="3">Glycosyltransferase, catalytic subunit of cellulose synthase and poly-beta-1,6-N-acetylglucosamine synthase</fullName>
    </submittedName>
</protein>
<dbReference type="Pfam" id="PF00535">
    <property type="entry name" value="Glycos_transf_2"/>
    <property type="match status" value="1"/>
</dbReference>
<proteinExistence type="predicted"/>
<dbReference type="InterPro" id="IPR001173">
    <property type="entry name" value="Glyco_trans_2-like"/>
</dbReference>
<feature type="transmembrane region" description="Helical" evidence="1">
    <location>
        <begin position="268"/>
        <end position="289"/>
    </location>
</feature>
<keyword evidence="1" id="KW-1133">Transmembrane helix</keyword>
<dbReference type="InterPro" id="IPR050834">
    <property type="entry name" value="Glycosyltransf_2"/>
</dbReference>
<dbReference type="EMBL" id="MTKP01000018">
    <property type="protein sequence ID" value="RWX49691.1"/>
    <property type="molecule type" value="Genomic_DNA"/>
</dbReference>
<gene>
    <name evidence="3" type="ORF">VT98_10186</name>
</gene>
<dbReference type="InterPro" id="IPR029044">
    <property type="entry name" value="Nucleotide-diphossugar_trans"/>
</dbReference>
<keyword evidence="1" id="KW-0472">Membrane</keyword>